<protein>
    <recommendedName>
        <fullName evidence="2">Septum formation-related domain-containing protein</fullName>
    </recommendedName>
</protein>
<feature type="signal peptide" evidence="1">
    <location>
        <begin position="1"/>
        <end position="19"/>
    </location>
</feature>
<comment type="caution">
    <text evidence="3">The sequence shown here is derived from an EMBL/GenBank/DDBJ whole genome shotgun (WGS) entry which is preliminary data.</text>
</comment>
<accession>A0AAE3W2C6</accession>
<name>A0AAE3W2C6_9ACTN</name>
<dbReference type="Proteomes" id="UP001240236">
    <property type="component" value="Unassembled WGS sequence"/>
</dbReference>
<organism evidence="3 4">
    <name type="scientific">Catenuloplanes indicus</name>
    <dbReference type="NCBI Taxonomy" id="137267"/>
    <lineage>
        <taxon>Bacteria</taxon>
        <taxon>Bacillati</taxon>
        <taxon>Actinomycetota</taxon>
        <taxon>Actinomycetes</taxon>
        <taxon>Micromonosporales</taxon>
        <taxon>Micromonosporaceae</taxon>
        <taxon>Catenuloplanes</taxon>
    </lineage>
</organism>
<evidence type="ECO:0000259" key="2">
    <source>
        <dbReference type="Pfam" id="PF13845"/>
    </source>
</evidence>
<dbReference type="PROSITE" id="PS51257">
    <property type="entry name" value="PROKAR_LIPOPROTEIN"/>
    <property type="match status" value="1"/>
</dbReference>
<feature type="domain" description="Septum formation-related" evidence="2">
    <location>
        <begin position="48"/>
        <end position="279"/>
    </location>
</feature>
<dbReference type="Pfam" id="PF13845">
    <property type="entry name" value="Septum_form"/>
    <property type="match status" value="1"/>
</dbReference>
<evidence type="ECO:0000313" key="4">
    <source>
        <dbReference type="Proteomes" id="UP001240236"/>
    </source>
</evidence>
<proteinExistence type="predicted"/>
<gene>
    <name evidence="3" type="ORF">J2S42_004729</name>
</gene>
<dbReference type="InterPro" id="IPR026004">
    <property type="entry name" value="Septum_form"/>
</dbReference>
<keyword evidence="4" id="KW-1185">Reference proteome</keyword>
<dbReference type="EMBL" id="JAUSUZ010000001">
    <property type="protein sequence ID" value="MDQ0368060.1"/>
    <property type="molecule type" value="Genomic_DNA"/>
</dbReference>
<reference evidence="3 4" key="1">
    <citation type="submission" date="2023-07" db="EMBL/GenBank/DDBJ databases">
        <title>Sequencing the genomes of 1000 actinobacteria strains.</title>
        <authorList>
            <person name="Klenk H.-P."/>
        </authorList>
    </citation>
    <scope>NUCLEOTIDE SEQUENCE [LARGE SCALE GENOMIC DNA]</scope>
    <source>
        <strain evidence="3 4">DSM 44709</strain>
    </source>
</reference>
<keyword evidence="1" id="KW-0732">Signal</keyword>
<dbReference type="RefSeq" id="WP_307242476.1">
    <property type="nucleotide sequence ID" value="NZ_JAUSUZ010000001.1"/>
</dbReference>
<dbReference type="AlphaFoldDB" id="A0AAE3W2C6"/>
<sequence length="304" mass="32532">MRRSVAALALGALMMAGLAGCGMPEGVDGELTDDWAGLPEPKSFVPAAGVCYSTDFAPIALRALSTPVDCATEHRVETTFVGTFTGAPAEAGKPPARDSDPARAAFAECDKQSATYLGADWRLGRLSLGLALPSDKAWTGGARWYRCDVTEKTNVEENGTTVARKGTVKDGLKAVDAPLRLGCYTLDVQSTLEITKMAATDCTKEHNGEFVGVWQAPANQKYPQVTDVAAWQAFYNNCRQKIAEYVKVPKDDDLAARSGVAPVLANEADWKTGDRGARCYVWLQDIKINKSLRAAGPNALPITD</sequence>
<evidence type="ECO:0000313" key="3">
    <source>
        <dbReference type="EMBL" id="MDQ0368060.1"/>
    </source>
</evidence>
<feature type="chain" id="PRO_5042178210" description="Septum formation-related domain-containing protein" evidence="1">
    <location>
        <begin position="20"/>
        <end position="304"/>
    </location>
</feature>
<evidence type="ECO:0000256" key="1">
    <source>
        <dbReference type="SAM" id="SignalP"/>
    </source>
</evidence>